<feature type="non-terminal residue" evidence="2">
    <location>
        <position position="144"/>
    </location>
</feature>
<reference evidence="2" key="1">
    <citation type="submission" date="2018-05" db="EMBL/GenBank/DDBJ databases">
        <authorList>
            <person name="Lanie J.A."/>
            <person name="Ng W.-L."/>
            <person name="Kazmierczak K.M."/>
            <person name="Andrzejewski T.M."/>
            <person name="Davidsen T.M."/>
            <person name="Wayne K.J."/>
            <person name="Tettelin H."/>
            <person name="Glass J.I."/>
            <person name="Rusch D."/>
            <person name="Podicherti R."/>
            <person name="Tsui H.-C.T."/>
            <person name="Winkler M.E."/>
        </authorList>
    </citation>
    <scope>NUCLEOTIDE SEQUENCE</scope>
</reference>
<dbReference type="EMBL" id="UINC01177858">
    <property type="protein sequence ID" value="SVD85714.1"/>
    <property type="molecule type" value="Genomic_DNA"/>
</dbReference>
<dbReference type="Pfam" id="PF02789">
    <property type="entry name" value="Peptidase_M17_N"/>
    <property type="match status" value="1"/>
</dbReference>
<evidence type="ECO:0000313" key="2">
    <source>
        <dbReference type="EMBL" id="SVD85714.1"/>
    </source>
</evidence>
<name>A0A382YR82_9ZZZZ</name>
<dbReference type="GO" id="GO:0070006">
    <property type="term" value="F:metalloaminopeptidase activity"/>
    <property type="evidence" value="ECO:0007669"/>
    <property type="project" value="InterPro"/>
</dbReference>
<dbReference type="SUPFAM" id="SSF52949">
    <property type="entry name" value="Macro domain-like"/>
    <property type="match status" value="1"/>
</dbReference>
<dbReference type="InterPro" id="IPR008283">
    <property type="entry name" value="Peptidase_M17_N"/>
</dbReference>
<dbReference type="Gene3D" id="3.40.220.10">
    <property type="entry name" value="Leucine Aminopeptidase, subunit E, domain 1"/>
    <property type="match status" value="1"/>
</dbReference>
<protein>
    <recommendedName>
        <fullName evidence="1">Peptidase M17 leucyl aminopeptidase N-terminal domain-containing protein</fullName>
    </recommendedName>
</protein>
<sequence>MKIITKNEDIFPHKTEALIIGLFEKQKLTGYLKRIDDAINNEISFIIKEKEFKGEFKEIKLISTHRKLSANKILLTGLGKEKGFASEKLRRLSAVTAKALRNTGIKSFSTTLHSTNVKGINTRKKAQIVTEGIVLGLYDFKKYI</sequence>
<dbReference type="AlphaFoldDB" id="A0A382YR82"/>
<dbReference type="InterPro" id="IPR043472">
    <property type="entry name" value="Macro_dom-like"/>
</dbReference>
<feature type="domain" description="Peptidase M17 leucyl aminopeptidase N-terminal" evidence="1">
    <location>
        <begin position="19"/>
        <end position="143"/>
    </location>
</feature>
<accession>A0A382YR82</accession>
<proteinExistence type="predicted"/>
<evidence type="ECO:0000259" key="1">
    <source>
        <dbReference type="Pfam" id="PF02789"/>
    </source>
</evidence>
<dbReference type="GO" id="GO:0006508">
    <property type="term" value="P:proteolysis"/>
    <property type="evidence" value="ECO:0007669"/>
    <property type="project" value="InterPro"/>
</dbReference>
<gene>
    <name evidence="2" type="ORF">METZ01_LOCUS438568</name>
</gene>
<organism evidence="2">
    <name type="scientific">marine metagenome</name>
    <dbReference type="NCBI Taxonomy" id="408172"/>
    <lineage>
        <taxon>unclassified sequences</taxon>
        <taxon>metagenomes</taxon>
        <taxon>ecological metagenomes</taxon>
    </lineage>
</organism>